<evidence type="ECO:0000256" key="1">
    <source>
        <dbReference type="ARBA" id="ARBA00022490"/>
    </source>
</evidence>
<evidence type="ECO:0000256" key="5">
    <source>
        <dbReference type="ARBA" id="ARBA00022691"/>
    </source>
</evidence>
<sequence>MPLAEQFAGILADTGVSHGLIGPREVPRLWERHLLNCAVIADAFPREARLIDVGSGAGLPGVVLAIVRPDLEVHLVEPMLRRTQWLDVVVADLGLNSVTVHRGRAEEFAGVLAAPFVTARAVARLDKLARWCVPLLEPQGVLVAMKGRSAATELDEDRKGLERLGLTDAVVTEHSSVLLEEPVLTVDLRFAPRAARAKAARTERGRASRQARTARQARS</sequence>
<comment type="caution">
    <text evidence="6">Lacks conserved residue(s) required for the propagation of feature annotation.</text>
</comment>
<dbReference type="SUPFAM" id="SSF53335">
    <property type="entry name" value="S-adenosyl-L-methionine-dependent methyltransferases"/>
    <property type="match status" value="1"/>
</dbReference>
<proteinExistence type="inferred from homology"/>
<dbReference type="InterPro" id="IPR029063">
    <property type="entry name" value="SAM-dependent_MTases_sf"/>
</dbReference>
<dbReference type="EMBL" id="BAABFX010000025">
    <property type="protein sequence ID" value="GAA4394540.1"/>
    <property type="molecule type" value="Genomic_DNA"/>
</dbReference>
<feature type="region of interest" description="Disordered" evidence="7">
    <location>
        <begin position="198"/>
        <end position="219"/>
    </location>
</feature>
<reference evidence="9" key="1">
    <citation type="journal article" date="2019" name="Int. J. Syst. Evol. Microbiol.">
        <title>The Global Catalogue of Microorganisms (GCM) 10K type strain sequencing project: providing services to taxonomists for standard genome sequencing and annotation.</title>
        <authorList>
            <consortium name="The Broad Institute Genomics Platform"/>
            <consortium name="The Broad Institute Genome Sequencing Center for Infectious Disease"/>
            <person name="Wu L."/>
            <person name="Ma J."/>
        </authorList>
    </citation>
    <scope>NUCLEOTIDE SEQUENCE [LARGE SCALE GENOMIC DNA]</scope>
    <source>
        <strain evidence="9">JCM 17738</strain>
    </source>
</reference>
<keyword evidence="9" id="KW-1185">Reference proteome</keyword>
<dbReference type="HAMAP" id="MF_00074">
    <property type="entry name" value="16SrRNA_methyltr_G"/>
    <property type="match status" value="1"/>
</dbReference>
<evidence type="ECO:0000256" key="6">
    <source>
        <dbReference type="HAMAP-Rule" id="MF_00074"/>
    </source>
</evidence>
<keyword evidence="5 6" id="KW-0949">S-adenosyl-L-methionine</keyword>
<dbReference type="PANTHER" id="PTHR31760">
    <property type="entry name" value="S-ADENOSYL-L-METHIONINE-DEPENDENT METHYLTRANSFERASES SUPERFAMILY PROTEIN"/>
    <property type="match status" value="1"/>
</dbReference>
<dbReference type="InterPro" id="IPR003682">
    <property type="entry name" value="rRNA_ssu_MeTfrase_G"/>
</dbReference>
<organism evidence="8 9">
    <name type="scientific">Ornithinibacter aureus</name>
    <dbReference type="NCBI Taxonomy" id="622664"/>
    <lineage>
        <taxon>Bacteria</taxon>
        <taxon>Bacillati</taxon>
        <taxon>Actinomycetota</taxon>
        <taxon>Actinomycetes</taxon>
        <taxon>Micrococcales</taxon>
        <taxon>Intrasporangiaceae</taxon>
        <taxon>Ornithinibacter</taxon>
    </lineage>
</organism>
<feature type="binding site" evidence="6">
    <location>
        <position position="54"/>
    </location>
    <ligand>
        <name>S-adenosyl-L-methionine</name>
        <dbReference type="ChEBI" id="CHEBI:59789"/>
    </ligand>
</feature>
<feature type="binding site" evidence="6">
    <location>
        <position position="120"/>
    </location>
    <ligand>
        <name>S-adenosyl-L-methionine</name>
        <dbReference type="ChEBI" id="CHEBI:59789"/>
    </ligand>
</feature>
<comment type="function">
    <text evidence="6">Specifically methylates the N7 position of a guanine in 16S rRNA.</text>
</comment>
<dbReference type="EC" id="2.1.1.-" evidence="6"/>
<evidence type="ECO:0000256" key="3">
    <source>
        <dbReference type="ARBA" id="ARBA00022603"/>
    </source>
</evidence>
<feature type="binding site" evidence="6">
    <location>
        <position position="59"/>
    </location>
    <ligand>
        <name>S-adenosyl-L-methionine</name>
        <dbReference type="ChEBI" id="CHEBI:59789"/>
    </ligand>
</feature>
<evidence type="ECO:0000256" key="4">
    <source>
        <dbReference type="ARBA" id="ARBA00022679"/>
    </source>
</evidence>
<keyword evidence="1 6" id="KW-0963">Cytoplasm</keyword>
<evidence type="ECO:0000256" key="7">
    <source>
        <dbReference type="SAM" id="MobiDB-lite"/>
    </source>
</evidence>
<evidence type="ECO:0000256" key="2">
    <source>
        <dbReference type="ARBA" id="ARBA00022552"/>
    </source>
</evidence>
<feature type="compositionally biased region" description="Low complexity" evidence="7">
    <location>
        <begin position="208"/>
        <end position="219"/>
    </location>
</feature>
<feature type="binding site" evidence="6">
    <location>
        <begin position="105"/>
        <end position="106"/>
    </location>
    <ligand>
        <name>S-adenosyl-L-methionine</name>
        <dbReference type="ChEBI" id="CHEBI:59789"/>
    </ligand>
</feature>
<keyword evidence="3 6" id="KW-0489">Methyltransferase</keyword>
<evidence type="ECO:0000313" key="9">
    <source>
        <dbReference type="Proteomes" id="UP001500390"/>
    </source>
</evidence>
<dbReference type="PANTHER" id="PTHR31760:SF0">
    <property type="entry name" value="S-ADENOSYL-L-METHIONINE-DEPENDENT METHYLTRANSFERASES SUPERFAMILY PROTEIN"/>
    <property type="match status" value="1"/>
</dbReference>
<gene>
    <name evidence="6 8" type="primary">rsmG</name>
    <name evidence="8" type="ORF">GCM10023153_15700</name>
</gene>
<keyword evidence="2 6" id="KW-0698">rRNA processing</keyword>
<evidence type="ECO:0000313" key="8">
    <source>
        <dbReference type="EMBL" id="GAA4394540.1"/>
    </source>
</evidence>
<comment type="caution">
    <text evidence="8">The sequence shown here is derived from an EMBL/GenBank/DDBJ whole genome shotgun (WGS) entry which is preliminary data.</text>
</comment>
<name>A0ABP8JQM6_9MICO</name>
<comment type="similarity">
    <text evidence="6">Belongs to the methyltransferase superfamily. RNA methyltransferase RsmG family.</text>
</comment>
<protein>
    <recommendedName>
        <fullName evidence="6">Ribosomal RNA small subunit methyltransferase G</fullName>
        <ecNumber evidence="6">2.1.1.-</ecNumber>
    </recommendedName>
    <alternativeName>
        <fullName evidence="6">16S rRNA 7-methylguanosine methyltransferase</fullName>
        <shortName evidence="6">16S rRNA m7G methyltransferase</shortName>
    </alternativeName>
</protein>
<dbReference type="NCBIfam" id="TIGR00138">
    <property type="entry name" value="rsmG_gidB"/>
    <property type="match status" value="1"/>
</dbReference>
<accession>A0ABP8JQM6</accession>
<dbReference type="Gene3D" id="3.40.50.150">
    <property type="entry name" value="Vaccinia Virus protein VP39"/>
    <property type="match status" value="1"/>
</dbReference>
<keyword evidence="4 6" id="KW-0808">Transferase</keyword>
<dbReference type="Proteomes" id="UP001500390">
    <property type="component" value="Unassembled WGS sequence"/>
</dbReference>
<dbReference type="Pfam" id="PF02527">
    <property type="entry name" value="GidB"/>
    <property type="match status" value="1"/>
</dbReference>
<comment type="subcellular location">
    <subcellularLocation>
        <location evidence="6">Cytoplasm</location>
    </subcellularLocation>
</comment>